<dbReference type="SUPFAM" id="SSF50685">
    <property type="entry name" value="Barwin-like endoglucanases"/>
    <property type="match status" value="1"/>
</dbReference>
<feature type="signal peptide" evidence="3">
    <location>
        <begin position="1"/>
        <end position="18"/>
    </location>
</feature>
<dbReference type="Gene3D" id="2.40.40.10">
    <property type="entry name" value="RlpA-like domain"/>
    <property type="match status" value="1"/>
</dbReference>
<dbReference type="InterPro" id="IPR051477">
    <property type="entry name" value="Expansin_CellWall"/>
</dbReference>
<proteinExistence type="predicted"/>
<organism evidence="4 5">
    <name type="scientific">Lachnellula occidentalis</name>
    <dbReference type="NCBI Taxonomy" id="215460"/>
    <lineage>
        <taxon>Eukaryota</taxon>
        <taxon>Fungi</taxon>
        <taxon>Dikarya</taxon>
        <taxon>Ascomycota</taxon>
        <taxon>Pezizomycotina</taxon>
        <taxon>Leotiomycetes</taxon>
        <taxon>Helotiales</taxon>
        <taxon>Lachnaceae</taxon>
        <taxon>Lachnellula</taxon>
    </lineage>
</organism>
<keyword evidence="5" id="KW-1185">Reference proteome</keyword>
<dbReference type="OrthoDB" id="623670at2759"/>
<comment type="caution">
    <text evidence="4">The sequence shown here is derived from an EMBL/GenBank/DDBJ whole genome shotgun (WGS) entry which is preliminary data.</text>
</comment>
<keyword evidence="1 3" id="KW-0732">Signal</keyword>
<evidence type="ECO:0000256" key="2">
    <source>
        <dbReference type="SAM" id="MobiDB-lite"/>
    </source>
</evidence>
<evidence type="ECO:0000313" key="5">
    <source>
        <dbReference type="Proteomes" id="UP000443090"/>
    </source>
</evidence>
<protein>
    <submittedName>
        <fullName evidence="4">Allergen</fullName>
    </submittedName>
</protein>
<evidence type="ECO:0000313" key="4">
    <source>
        <dbReference type="EMBL" id="TVY40608.1"/>
    </source>
</evidence>
<feature type="compositionally biased region" description="Low complexity" evidence="2">
    <location>
        <begin position="157"/>
        <end position="175"/>
    </location>
</feature>
<dbReference type="EMBL" id="QGMI01000444">
    <property type="protein sequence ID" value="TVY40608.1"/>
    <property type="molecule type" value="Genomic_DNA"/>
</dbReference>
<evidence type="ECO:0000256" key="3">
    <source>
        <dbReference type="SAM" id="SignalP"/>
    </source>
</evidence>
<feature type="region of interest" description="Disordered" evidence="2">
    <location>
        <begin position="157"/>
        <end position="189"/>
    </location>
</feature>
<accession>A0A8H8RTU2</accession>
<name>A0A8H8RTU2_9HELO</name>
<gene>
    <name evidence="4" type="ORF">LOCC1_G006286</name>
</gene>
<dbReference type="AlphaFoldDB" id="A0A8H8RTU2"/>
<evidence type="ECO:0000256" key="1">
    <source>
        <dbReference type="ARBA" id="ARBA00022729"/>
    </source>
</evidence>
<feature type="chain" id="PRO_5034932084" evidence="3">
    <location>
        <begin position="19"/>
        <end position="311"/>
    </location>
</feature>
<dbReference type="PANTHER" id="PTHR31836:SF28">
    <property type="entry name" value="SRCR DOMAIN-CONTAINING PROTEIN-RELATED"/>
    <property type="match status" value="1"/>
</dbReference>
<dbReference type="Proteomes" id="UP000443090">
    <property type="component" value="Unassembled WGS sequence"/>
</dbReference>
<dbReference type="InterPro" id="IPR036908">
    <property type="entry name" value="RlpA-like_sf"/>
</dbReference>
<sequence length="311" mass="30939">MKSTTLALTTLLATAAIAQPHRQHQHQHVKKDVVWHTDWVSVTETVGITTTVWVDGDQTPATSAVAPISSAAPVPASSPTAAVEPAKVASPEPASSSAPAAPAAVVPSVVAPPAEVSSASSSSSIYVAPTTSSSTSVYIAPTTSSSTSVYVAPTTSSSTLAAPTSSASAQASSGSSGSGGDSHGITLTSALTGSGHNGIGTGLVSPTCAADSSAGPSGCGTVNDGTTEKVVALSHLMMGTQSNSGVGDDANPFCGKTVTIVYGGKSTTAKVVDKCGDCSYESIDLSHATFEALTPEYETLGRQQATWYFSD</sequence>
<dbReference type="PANTHER" id="PTHR31836">
    <property type="match status" value="1"/>
</dbReference>
<dbReference type="CDD" id="cd22191">
    <property type="entry name" value="DPBB_RlpA_EXP_N-like"/>
    <property type="match status" value="1"/>
</dbReference>
<reference evidence="4 5" key="1">
    <citation type="submission" date="2018-05" db="EMBL/GenBank/DDBJ databases">
        <title>Genome sequencing and assembly of the regulated plant pathogen Lachnellula willkommii and related sister species for the development of diagnostic species identification markers.</title>
        <authorList>
            <person name="Giroux E."/>
            <person name="Bilodeau G."/>
        </authorList>
    </citation>
    <scope>NUCLEOTIDE SEQUENCE [LARGE SCALE GENOMIC DNA]</scope>
    <source>
        <strain evidence="4 5">CBS 160.35</strain>
    </source>
</reference>